<feature type="region of interest" description="Disordered" evidence="1">
    <location>
        <begin position="357"/>
        <end position="414"/>
    </location>
</feature>
<keyword evidence="2" id="KW-0812">Transmembrane</keyword>
<dbReference type="EMBL" id="SNRW01007023">
    <property type="protein sequence ID" value="KAA6381985.1"/>
    <property type="molecule type" value="Genomic_DNA"/>
</dbReference>
<evidence type="ECO:0000313" key="3">
    <source>
        <dbReference type="EMBL" id="KAA6381985.1"/>
    </source>
</evidence>
<keyword evidence="2" id="KW-1133">Transmembrane helix</keyword>
<sequence>MTEAKFAKPSFGKLFISGVLDGTNVVEYWNRVRPDKELQKILLTHLGIQLLGLLPAFWIVDILFNPENELGDGLLAIFEYFRQIEPKFVYLLFFYFPWMLVSYYFSGKYCDKIAKHLRDQNPALKDQIPYKQVLEQIPKTYLEDFSYLVRVAVNWGISQIPKYSIIFENKAAGFIPYIGWTLALILGSLYSSFLSFGSSWNLLSESSIKESGLFPKGFSVHDQYCFVEVNWEYYLGWSIVLQTLTTLILPSNFASLSLGLALNAFTVPLAFIVVEREELGLNKKKEEEEIKDTEVTQSKIKQIIKRVDGPVSTQDGLAPFLLYNGYLPRIVSKYLIQWVDKGEVIVIEKVDQIQKSIHSRNGSKVSETADPDVSKDREAPLLNESDQPKEEEQGKEEEQEGQDPAVKSRRKRKQ</sequence>
<proteinExistence type="predicted"/>
<dbReference type="AlphaFoldDB" id="A0A5J4VHL1"/>
<organism evidence="3 4">
    <name type="scientific">Streblomastix strix</name>
    <dbReference type="NCBI Taxonomy" id="222440"/>
    <lineage>
        <taxon>Eukaryota</taxon>
        <taxon>Metamonada</taxon>
        <taxon>Preaxostyla</taxon>
        <taxon>Oxymonadida</taxon>
        <taxon>Streblomastigidae</taxon>
        <taxon>Streblomastix</taxon>
    </lineage>
</organism>
<dbReference type="Proteomes" id="UP000324800">
    <property type="component" value="Unassembled WGS sequence"/>
</dbReference>
<feature type="compositionally biased region" description="Polar residues" evidence="1">
    <location>
        <begin position="357"/>
        <end position="366"/>
    </location>
</feature>
<feature type="transmembrane region" description="Helical" evidence="2">
    <location>
        <begin position="41"/>
        <end position="60"/>
    </location>
</feature>
<accession>A0A5J4VHL1</accession>
<feature type="transmembrane region" description="Helical" evidence="2">
    <location>
        <begin position="174"/>
        <end position="193"/>
    </location>
</feature>
<reference evidence="3 4" key="1">
    <citation type="submission" date="2019-03" db="EMBL/GenBank/DDBJ databases">
        <title>Single cell metagenomics reveals metabolic interactions within the superorganism composed of flagellate Streblomastix strix and complex community of Bacteroidetes bacteria on its surface.</title>
        <authorList>
            <person name="Treitli S.C."/>
            <person name="Kolisko M."/>
            <person name="Husnik F."/>
            <person name="Keeling P."/>
            <person name="Hampl V."/>
        </authorList>
    </citation>
    <scope>NUCLEOTIDE SEQUENCE [LARGE SCALE GENOMIC DNA]</scope>
    <source>
        <strain evidence="3">ST1C</strain>
    </source>
</reference>
<gene>
    <name evidence="3" type="ORF">EZS28_022489</name>
</gene>
<evidence type="ECO:0000313" key="4">
    <source>
        <dbReference type="Proteomes" id="UP000324800"/>
    </source>
</evidence>
<feature type="transmembrane region" description="Helical" evidence="2">
    <location>
        <begin position="88"/>
        <end position="106"/>
    </location>
</feature>
<keyword evidence="2" id="KW-0472">Membrane</keyword>
<comment type="caution">
    <text evidence="3">The sequence shown here is derived from an EMBL/GenBank/DDBJ whole genome shotgun (WGS) entry which is preliminary data.</text>
</comment>
<feature type="transmembrane region" description="Helical" evidence="2">
    <location>
        <begin position="253"/>
        <end position="274"/>
    </location>
</feature>
<name>A0A5J4VHL1_9EUKA</name>
<evidence type="ECO:0000256" key="1">
    <source>
        <dbReference type="SAM" id="MobiDB-lite"/>
    </source>
</evidence>
<protein>
    <submittedName>
        <fullName evidence="3">Uncharacterized protein</fullName>
    </submittedName>
</protein>
<evidence type="ECO:0000256" key="2">
    <source>
        <dbReference type="SAM" id="Phobius"/>
    </source>
</evidence>